<dbReference type="InterPro" id="IPR003778">
    <property type="entry name" value="CT_A_B"/>
</dbReference>
<dbReference type="SUPFAM" id="SSF50891">
    <property type="entry name" value="Cyclophilin-like"/>
    <property type="match status" value="2"/>
</dbReference>
<gene>
    <name evidence="12" type="ORF">QFZ36_002952</name>
</gene>
<dbReference type="SUPFAM" id="SSF51230">
    <property type="entry name" value="Single hybrid motif"/>
    <property type="match status" value="1"/>
</dbReference>
<evidence type="ECO:0000256" key="1">
    <source>
        <dbReference type="ARBA" id="ARBA00001953"/>
    </source>
</evidence>
<feature type="domain" description="ATP-grasp" evidence="10">
    <location>
        <begin position="127"/>
        <end position="324"/>
    </location>
</feature>
<dbReference type="Pfam" id="PF02682">
    <property type="entry name" value="CT_C_D"/>
    <property type="match status" value="1"/>
</dbReference>
<evidence type="ECO:0000256" key="3">
    <source>
        <dbReference type="ARBA" id="ARBA00022741"/>
    </source>
</evidence>
<dbReference type="PROSITE" id="PS50975">
    <property type="entry name" value="ATP_GRASP"/>
    <property type="match status" value="1"/>
</dbReference>
<dbReference type="SMART" id="SM00796">
    <property type="entry name" value="AHS1"/>
    <property type="match status" value="1"/>
</dbReference>
<dbReference type="Proteomes" id="UP001236806">
    <property type="component" value="Unassembled WGS sequence"/>
</dbReference>
<dbReference type="Gene3D" id="2.40.50.100">
    <property type="match status" value="1"/>
</dbReference>
<dbReference type="PROSITE" id="PS00188">
    <property type="entry name" value="BIOTIN"/>
    <property type="match status" value="1"/>
</dbReference>
<dbReference type="Gene3D" id="3.30.1360.40">
    <property type="match status" value="1"/>
</dbReference>
<dbReference type="SUPFAM" id="SSF52440">
    <property type="entry name" value="PreATP-grasp domain"/>
    <property type="match status" value="1"/>
</dbReference>
<dbReference type="PROSITE" id="PS50979">
    <property type="entry name" value="BC"/>
    <property type="match status" value="1"/>
</dbReference>
<dbReference type="InterPro" id="IPR005481">
    <property type="entry name" value="BC-like_N"/>
</dbReference>
<evidence type="ECO:0000313" key="13">
    <source>
        <dbReference type="Proteomes" id="UP001236806"/>
    </source>
</evidence>
<keyword evidence="13" id="KW-1185">Reference proteome</keyword>
<evidence type="ECO:0000259" key="9">
    <source>
        <dbReference type="PROSITE" id="PS50968"/>
    </source>
</evidence>
<dbReference type="Pfam" id="PF00289">
    <property type="entry name" value="Biotin_carb_N"/>
    <property type="match status" value="1"/>
</dbReference>
<dbReference type="InterPro" id="IPR005482">
    <property type="entry name" value="Biotin_COase_C"/>
</dbReference>
<dbReference type="InterPro" id="IPR016185">
    <property type="entry name" value="PreATP-grasp_dom_sf"/>
</dbReference>
<keyword evidence="6" id="KW-0092">Biotin</keyword>
<dbReference type="SUPFAM" id="SSF51246">
    <property type="entry name" value="Rudiment single hybrid motif"/>
    <property type="match status" value="1"/>
</dbReference>
<evidence type="ECO:0000256" key="4">
    <source>
        <dbReference type="ARBA" id="ARBA00022801"/>
    </source>
</evidence>
<evidence type="ECO:0000259" key="10">
    <source>
        <dbReference type="PROSITE" id="PS50975"/>
    </source>
</evidence>
<evidence type="ECO:0000256" key="8">
    <source>
        <dbReference type="SAM" id="MobiDB-lite"/>
    </source>
</evidence>
<dbReference type="SUPFAM" id="SSF160467">
    <property type="entry name" value="PH0987 N-terminal domain-like"/>
    <property type="match status" value="1"/>
</dbReference>
<dbReference type="Gene3D" id="2.40.100.10">
    <property type="entry name" value="Cyclophilin-like"/>
    <property type="match status" value="2"/>
</dbReference>
<dbReference type="Pfam" id="PF02786">
    <property type="entry name" value="CPSase_L_D2"/>
    <property type="match status" value="1"/>
</dbReference>
<dbReference type="PROSITE" id="PS00867">
    <property type="entry name" value="CPSASE_2"/>
    <property type="match status" value="1"/>
</dbReference>
<reference evidence="12 13" key="1">
    <citation type="submission" date="2023-07" db="EMBL/GenBank/DDBJ databases">
        <title>Comparative genomics of wheat-associated soil bacteria to identify genetic determinants of phenazine resistance.</title>
        <authorList>
            <person name="Mouncey N."/>
        </authorList>
    </citation>
    <scope>NUCLEOTIDE SEQUENCE [LARGE SCALE GENOMIC DNA]</scope>
    <source>
        <strain evidence="12 13">W1I3</strain>
    </source>
</reference>
<dbReference type="NCBIfam" id="TIGR00724">
    <property type="entry name" value="urea_amlyse_rel"/>
    <property type="match status" value="1"/>
</dbReference>
<comment type="caution">
    <text evidence="12">The sequence shown here is derived from an EMBL/GenBank/DDBJ whole genome shotgun (WGS) entry which is preliminary data.</text>
</comment>
<name>A0ABU0PN70_9MICC</name>
<dbReference type="Pfam" id="PF02626">
    <property type="entry name" value="CT_A_B"/>
    <property type="match status" value="1"/>
</dbReference>
<dbReference type="GO" id="GO:0004847">
    <property type="term" value="F:urea carboxylase activity"/>
    <property type="evidence" value="ECO:0007669"/>
    <property type="project" value="UniProtKB-EC"/>
</dbReference>
<sequence>MNNKNLNTFDTLLIANRGEIACRIIESARKLGLRTVAVFSEADRGAKHVRLADEAVLLGPAPAKESYLRVEAILEAAKSTGSGAIHPGYGFLSEDAAFAEAVEAAGLVFVGPTAEQLRIFGTKHTAREAARAAGVPMIAGSGLLEDVDDAVAASTAIGFPLMLKATGGGGGIGMTVCRSEAELVDSFPRVARLAGASFGTAGVFAERYVENARHVEVQIFGDGEGRVASLGDRDCSLQRRHQKVLEEAPAPDLPDELREELHRSSRALCASLNYRSAGTVEFVYDSTRREASFLEVNARLQVEHPVTEAVTGVDLVEWMLRLAQGGSEAASVLDGVPDSLPVSGHAVEARVYAEDPARGFQPSAGTVTNAVYPSTEDVRVDAWAETGTEVSTNYDPLLGKIITSGANRTEALDRLAAALAGTRIDGIETNLGMLRAATGLGVVRSVQHSTSTLDNVGDPEPRITVGRPGLQTSVQDWPGRTGLWQIGVPPSGPMDDLSFRLGNTALGNPEGAPGLEFTMTGPSLTFTHTTTVCVTGAEVTVTVDGTEVPTWAPVTVPAGGTLDVGMAGSKGLRGYILFEGGLDIPQYLGSASTFTLGQFGGHAGRVLRAGDVLRAVAPDARTAGKALSAAVPLDSRPALTSAWELSVAEGPHGAPEFFQREDIEELYASEYEVHFNSARTGVRLIGPKPRWARTDGGEAGLHPSNIHDTAYSVGALDFTGDTPILLGPDGPSLGGFVCPVTVVTADRWKLGQLRPGDKVRFVPIRVSQAPSAKDLGPGRQLVLPGDAAWSGGISAVTSAVTSASGLRTARGDGDDGVLGRVPEGPGRPAVTYRRSGDDNLLVEYGEMVLDLGLRARVHALHQHIEQLRVPGIVDLTPGIRSLQIKVDPSVLTTKRLLGLVQEIEAALPASSELVVPSRTVRLPLSWDDPATREAIERYMAGVRDDAPWCPWNIEFIRRINGLDSVNDVFDTVFDAEYLVLGLGDVYLGAPVATPLDPRHRLVTTKYNPARTWTPENAVGIGGAYMCIYGMEGPGGYQFVGRTTQVWSRYADSAPFEPGSPWLLRFFDRISWYPVSPEELLDLRADMAAGRGRGVDIEDGTFSLAEHEVFLEENRESIAAFREKQGAAFAVERQAWADAGEFDRADALAAVVSPVVDEVDVPEGGSLVAAPFAASVWKVDVAEGDRVVRGQPLVSLEAMKMETVLEAPCDGVVLRVLPVAGSQVVAGEAVVVLSGNDVAPAEVDAPELEEAAV</sequence>
<dbReference type="InterPro" id="IPR014084">
    <property type="entry name" value="Urea_COase"/>
</dbReference>
<organism evidence="12 13">
    <name type="scientific">Pseudarthrobacter siccitolerans</name>
    <dbReference type="NCBI Taxonomy" id="861266"/>
    <lineage>
        <taxon>Bacteria</taxon>
        <taxon>Bacillati</taxon>
        <taxon>Actinomycetota</taxon>
        <taxon>Actinomycetes</taxon>
        <taxon>Micrococcales</taxon>
        <taxon>Micrococcaceae</taxon>
        <taxon>Pseudarthrobacter</taxon>
    </lineage>
</organism>
<keyword evidence="4" id="KW-0378">Hydrolase</keyword>
<protein>
    <submittedName>
        <fullName evidence="12">Urea carboxylase</fullName>
        <ecNumber evidence="12">6.3.4.6</ecNumber>
    </submittedName>
</protein>
<evidence type="ECO:0000256" key="5">
    <source>
        <dbReference type="ARBA" id="ARBA00022840"/>
    </source>
</evidence>
<dbReference type="InterPro" id="IPR029000">
    <property type="entry name" value="Cyclophilin-like_dom_sf"/>
</dbReference>
<evidence type="ECO:0000256" key="2">
    <source>
        <dbReference type="ARBA" id="ARBA00022598"/>
    </source>
</evidence>
<evidence type="ECO:0000259" key="11">
    <source>
        <dbReference type="PROSITE" id="PS50979"/>
    </source>
</evidence>
<accession>A0ABU0PN70</accession>
<dbReference type="InterPro" id="IPR000089">
    <property type="entry name" value="Biotin_lipoyl"/>
</dbReference>
<dbReference type="Pfam" id="PF02785">
    <property type="entry name" value="Biotin_carb_C"/>
    <property type="match status" value="1"/>
</dbReference>
<feature type="region of interest" description="Disordered" evidence="8">
    <location>
        <begin position="806"/>
        <end position="826"/>
    </location>
</feature>
<keyword evidence="5 7" id="KW-0067">ATP-binding</keyword>
<dbReference type="InterPro" id="IPR011053">
    <property type="entry name" value="Single_hybrid_motif"/>
</dbReference>
<dbReference type="InterPro" id="IPR001882">
    <property type="entry name" value="Biotin_BS"/>
</dbReference>
<dbReference type="InterPro" id="IPR011764">
    <property type="entry name" value="Biotin_carboxylation_dom"/>
</dbReference>
<evidence type="ECO:0000313" key="12">
    <source>
        <dbReference type="EMBL" id="MDQ0675391.1"/>
    </source>
</evidence>
<dbReference type="EC" id="6.3.4.6" evidence="12"/>
<comment type="cofactor">
    <cofactor evidence="1">
        <name>biotin</name>
        <dbReference type="ChEBI" id="CHEBI:57586"/>
    </cofactor>
</comment>
<dbReference type="Pfam" id="PF00364">
    <property type="entry name" value="Biotin_lipoyl"/>
    <property type="match status" value="1"/>
</dbReference>
<evidence type="ECO:0000256" key="7">
    <source>
        <dbReference type="PROSITE-ProRule" id="PRU00409"/>
    </source>
</evidence>
<dbReference type="InterPro" id="IPR050856">
    <property type="entry name" value="Biotin_carboxylase_complex"/>
</dbReference>
<dbReference type="SMART" id="SM00878">
    <property type="entry name" value="Biotin_carb_C"/>
    <property type="match status" value="1"/>
</dbReference>
<evidence type="ECO:0000256" key="6">
    <source>
        <dbReference type="ARBA" id="ARBA00023267"/>
    </source>
</evidence>
<dbReference type="PANTHER" id="PTHR18866:SF128">
    <property type="entry name" value="UREA AMIDOLYASE"/>
    <property type="match status" value="1"/>
</dbReference>
<dbReference type="InterPro" id="IPR003833">
    <property type="entry name" value="CT_C_D"/>
</dbReference>
<dbReference type="InterPro" id="IPR005479">
    <property type="entry name" value="CPAse_ATP-bd"/>
</dbReference>
<feature type="domain" description="Biotin carboxylation" evidence="11">
    <location>
        <begin position="8"/>
        <end position="458"/>
    </location>
</feature>
<dbReference type="SUPFAM" id="SSF56059">
    <property type="entry name" value="Glutathione synthetase ATP-binding domain-like"/>
    <property type="match status" value="1"/>
</dbReference>
<dbReference type="Gene3D" id="3.30.470.20">
    <property type="entry name" value="ATP-grasp fold, B domain"/>
    <property type="match status" value="1"/>
</dbReference>
<dbReference type="PROSITE" id="PS00866">
    <property type="entry name" value="CPSASE_1"/>
    <property type="match status" value="1"/>
</dbReference>
<dbReference type="SMART" id="SM00797">
    <property type="entry name" value="AHS2"/>
    <property type="match status" value="1"/>
</dbReference>
<keyword evidence="3 7" id="KW-0547">Nucleotide-binding</keyword>
<dbReference type="CDD" id="cd06850">
    <property type="entry name" value="biotinyl_domain"/>
    <property type="match status" value="1"/>
</dbReference>
<dbReference type="NCBIfam" id="TIGR02712">
    <property type="entry name" value="urea_carbox"/>
    <property type="match status" value="1"/>
</dbReference>
<keyword evidence="2 12" id="KW-0436">Ligase</keyword>
<proteinExistence type="predicted"/>
<dbReference type="InterPro" id="IPR011054">
    <property type="entry name" value="Rudment_hybrid_motif"/>
</dbReference>
<dbReference type="InterPro" id="IPR011761">
    <property type="entry name" value="ATP-grasp"/>
</dbReference>
<dbReference type="PROSITE" id="PS50968">
    <property type="entry name" value="BIOTINYL_LIPOYL"/>
    <property type="match status" value="1"/>
</dbReference>
<feature type="domain" description="Lipoyl-binding" evidence="9">
    <location>
        <begin position="1155"/>
        <end position="1233"/>
    </location>
</feature>
<dbReference type="PANTHER" id="PTHR18866">
    <property type="entry name" value="CARBOXYLASE:PYRUVATE/ACETYL-COA/PROPIONYL-COA CARBOXYLASE"/>
    <property type="match status" value="1"/>
</dbReference>
<dbReference type="EMBL" id="JAUSXB010000001">
    <property type="protein sequence ID" value="MDQ0675391.1"/>
    <property type="molecule type" value="Genomic_DNA"/>
</dbReference>